<gene>
    <name evidence="3" type="ORF">TSOC_004009</name>
</gene>
<feature type="domain" description="UspA" evidence="2">
    <location>
        <begin position="7"/>
        <end position="106"/>
    </location>
</feature>
<dbReference type="InterPro" id="IPR006016">
    <property type="entry name" value="UspA"/>
</dbReference>
<feature type="compositionally biased region" description="Basic and acidic residues" evidence="1">
    <location>
        <begin position="134"/>
        <end position="151"/>
    </location>
</feature>
<dbReference type="Proteomes" id="UP000236333">
    <property type="component" value="Unassembled WGS sequence"/>
</dbReference>
<evidence type="ECO:0000313" key="3">
    <source>
        <dbReference type="EMBL" id="PNH09362.1"/>
    </source>
</evidence>
<comment type="caution">
    <text evidence="3">The sequence shown here is derived from an EMBL/GenBank/DDBJ whole genome shotgun (WGS) entry which is preliminary data.</text>
</comment>
<dbReference type="AlphaFoldDB" id="A0A2J8AA17"/>
<proteinExistence type="predicted"/>
<protein>
    <recommendedName>
        <fullName evidence="2">UspA domain-containing protein</fullName>
    </recommendedName>
</protein>
<feature type="region of interest" description="Disordered" evidence="1">
    <location>
        <begin position="96"/>
        <end position="174"/>
    </location>
</feature>
<dbReference type="SUPFAM" id="SSF52402">
    <property type="entry name" value="Adenine nucleotide alpha hydrolases-like"/>
    <property type="match status" value="1"/>
</dbReference>
<dbReference type="Gene3D" id="3.40.50.620">
    <property type="entry name" value="HUPs"/>
    <property type="match status" value="1"/>
</dbReference>
<evidence type="ECO:0000256" key="1">
    <source>
        <dbReference type="SAM" id="MobiDB-lite"/>
    </source>
</evidence>
<evidence type="ECO:0000259" key="2">
    <source>
        <dbReference type="Pfam" id="PF00582"/>
    </source>
</evidence>
<reference evidence="3 4" key="1">
    <citation type="journal article" date="2017" name="Mol. Biol. Evol.">
        <title>The 4-celled Tetrabaena socialis nuclear genome reveals the essential components for genetic control of cell number at the origin of multicellularity in the volvocine lineage.</title>
        <authorList>
            <person name="Featherston J."/>
            <person name="Arakaki Y."/>
            <person name="Hanschen E.R."/>
            <person name="Ferris P.J."/>
            <person name="Michod R.E."/>
            <person name="Olson B.J.S.C."/>
            <person name="Nozaki H."/>
            <person name="Durand P.M."/>
        </authorList>
    </citation>
    <scope>NUCLEOTIDE SEQUENCE [LARGE SCALE GENOMIC DNA]</scope>
    <source>
        <strain evidence="3 4">NIES-571</strain>
    </source>
</reference>
<dbReference type="EMBL" id="PGGS01000093">
    <property type="protein sequence ID" value="PNH09362.1"/>
    <property type="molecule type" value="Genomic_DNA"/>
</dbReference>
<accession>A0A2J8AA17</accession>
<name>A0A2J8AA17_9CHLO</name>
<dbReference type="OrthoDB" id="843225at2759"/>
<dbReference type="InterPro" id="IPR014729">
    <property type="entry name" value="Rossmann-like_a/b/a_fold"/>
</dbReference>
<sequence length="197" mass="20926">MPRERVLLFPVDDTDDSQRAFDWMINNFYRDGDEVHLLNVISRLSFAATLGVPAVDFVPQINREAYEAAVRKAEAFIVKRFLGRLPQHIETTPIVHIIKEGGSKEEGKKKKKKQKGGGDAAEGEGPAAAPPPEHVPREEAAGTKEKGEGKEKVKKKGKGGGEAGSAGADAGADAGGEGIALFAAAAGKKAKKAKTKQ</sequence>
<feature type="compositionally biased region" description="Basic and acidic residues" evidence="1">
    <location>
        <begin position="97"/>
        <end position="108"/>
    </location>
</feature>
<evidence type="ECO:0000313" key="4">
    <source>
        <dbReference type="Proteomes" id="UP000236333"/>
    </source>
</evidence>
<dbReference type="Pfam" id="PF00582">
    <property type="entry name" value="Usp"/>
    <property type="match status" value="1"/>
</dbReference>
<organism evidence="3 4">
    <name type="scientific">Tetrabaena socialis</name>
    <dbReference type="NCBI Taxonomy" id="47790"/>
    <lineage>
        <taxon>Eukaryota</taxon>
        <taxon>Viridiplantae</taxon>
        <taxon>Chlorophyta</taxon>
        <taxon>core chlorophytes</taxon>
        <taxon>Chlorophyceae</taxon>
        <taxon>CS clade</taxon>
        <taxon>Chlamydomonadales</taxon>
        <taxon>Tetrabaenaceae</taxon>
        <taxon>Tetrabaena</taxon>
    </lineage>
</organism>
<keyword evidence="4" id="KW-1185">Reference proteome</keyword>